<evidence type="ECO:0000256" key="6">
    <source>
        <dbReference type="ARBA" id="ARBA00022840"/>
    </source>
</evidence>
<dbReference type="CDD" id="cd14014">
    <property type="entry name" value="STKc_PknB_like"/>
    <property type="match status" value="1"/>
</dbReference>
<dbReference type="InterPro" id="IPR017441">
    <property type="entry name" value="Protein_kinase_ATP_BS"/>
</dbReference>
<evidence type="ECO:0000256" key="3">
    <source>
        <dbReference type="ARBA" id="ARBA00022679"/>
    </source>
</evidence>
<dbReference type="STRING" id="177439.DP2573"/>
<dbReference type="GO" id="GO:0005524">
    <property type="term" value="F:ATP binding"/>
    <property type="evidence" value="ECO:0007669"/>
    <property type="project" value="UniProtKB-UniRule"/>
</dbReference>
<accession>Q6AK24</accession>
<keyword evidence="11" id="KW-1185">Reference proteome</keyword>
<feature type="transmembrane region" description="Helical" evidence="8">
    <location>
        <begin position="296"/>
        <end position="315"/>
    </location>
</feature>
<dbReference type="SMART" id="SM00220">
    <property type="entry name" value="S_TKc"/>
    <property type="match status" value="1"/>
</dbReference>
<organism evidence="10 11">
    <name type="scientific">Desulfotalea psychrophila (strain LSv54 / DSM 12343)</name>
    <dbReference type="NCBI Taxonomy" id="177439"/>
    <lineage>
        <taxon>Bacteria</taxon>
        <taxon>Pseudomonadati</taxon>
        <taxon>Thermodesulfobacteriota</taxon>
        <taxon>Desulfobulbia</taxon>
        <taxon>Desulfobulbales</taxon>
        <taxon>Desulfocapsaceae</taxon>
        <taxon>Desulfotalea</taxon>
    </lineage>
</organism>
<name>Q6AK24_DESPS</name>
<keyword evidence="6 7" id="KW-0067">ATP-binding</keyword>
<dbReference type="Pfam" id="PF08308">
    <property type="entry name" value="PEGA"/>
    <property type="match status" value="2"/>
</dbReference>
<evidence type="ECO:0000256" key="1">
    <source>
        <dbReference type="ARBA" id="ARBA00012513"/>
    </source>
</evidence>
<dbReference type="SUPFAM" id="SSF56112">
    <property type="entry name" value="Protein kinase-like (PK-like)"/>
    <property type="match status" value="1"/>
</dbReference>
<dbReference type="InterPro" id="IPR008271">
    <property type="entry name" value="Ser/Thr_kinase_AS"/>
</dbReference>
<evidence type="ECO:0000256" key="2">
    <source>
        <dbReference type="ARBA" id="ARBA00022527"/>
    </source>
</evidence>
<proteinExistence type="predicted"/>
<evidence type="ECO:0000256" key="4">
    <source>
        <dbReference type="ARBA" id="ARBA00022741"/>
    </source>
</evidence>
<sequence length="516" mass="56052">MEIEQGTLLGKYCIIEKIGVGGMADVYKAEDTELGRQVALKLLPPEFARDAERVTRFDKEVCAAAALMHQNIVTLYDVTHVDGYHFYTMDLITGGDLKEKIKQGLSPEAAVNILLELGKALSHAHAKEFVHRDIKPENVLFREDGTAVLTDFGIAKAVGTATQMTKTGMSIGTPHYMSPEQARGIGVGYRSDLYSLGILFYEMLVGSVPYDSEDTIAIAYSHVNDPVPELPSQFRKYQPIVDHLLAKSSADRYVDAATMVRAIEDVQSGRRLSRPSHATKVMKVVPAPSSKAGLKWALGGGALALLFGLIAYLVLLQVGSISMAIGGGGSGENSIFVSFPAQPARSAKVAKVEAVSLLSTSILVVSSRPEGAIVYFDKRNLGKTPLTATNLPAGTHTLRVEKEYYVDALAEVTLVDDQVVKRDYVLEQGRGTITVLSEPPGADVFIDGKLQREQTPVTVEKIFAGRTLVTVHKDRFYDLKQEVSIQHGKTVKLDLQLSGGNLVQLKGAWILPEEAE</sequence>
<keyword evidence="3" id="KW-0808">Transferase</keyword>
<keyword evidence="8" id="KW-0812">Transmembrane</keyword>
<keyword evidence="8" id="KW-1133">Transmembrane helix</keyword>
<dbReference type="PROSITE" id="PS00108">
    <property type="entry name" value="PROTEIN_KINASE_ST"/>
    <property type="match status" value="1"/>
</dbReference>
<evidence type="ECO:0000256" key="8">
    <source>
        <dbReference type="SAM" id="Phobius"/>
    </source>
</evidence>
<dbReference type="AlphaFoldDB" id="Q6AK24"/>
<evidence type="ECO:0000259" key="9">
    <source>
        <dbReference type="PROSITE" id="PS50011"/>
    </source>
</evidence>
<evidence type="ECO:0000313" key="11">
    <source>
        <dbReference type="Proteomes" id="UP000000602"/>
    </source>
</evidence>
<keyword evidence="5 10" id="KW-0418">Kinase</keyword>
<evidence type="ECO:0000313" key="10">
    <source>
        <dbReference type="EMBL" id="CAG37302.1"/>
    </source>
</evidence>
<protein>
    <recommendedName>
        <fullName evidence="1">non-specific serine/threonine protein kinase</fullName>
        <ecNumber evidence="1">2.7.11.1</ecNumber>
    </recommendedName>
</protein>
<dbReference type="OrthoDB" id="9801841at2"/>
<dbReference type="EMBL" id="CR522870">
    <property type="protein sequence ID" value="CAG37302.1"/>
    <property type="molecule type" value="Genomic_DNA"/>
</dbReference>
<keyword evidence="8" id="KW-0472">Membrane</keyword>
<dbReference type="eggNOG" id="COG0515">
    <property type="taxonomic scope" value="Bacteria"/>
</dbReference>
<dbReference type="PANTHER" id="PTHR43289">
    <property type="entry name" value="MITOGEN-ACTIVATED PROTEIN KINASE KINASE KINASE 20-RELATED"/>
    <property type="match status" value="1"/>
</dbReference>
<dbReference type="InterPro" id="IPR000719">
    <property type="entry name" value="Prot_kinase_dom"/>
</dbReference>
<dbReference type="RefSeq" id="WP_011189814.1">
    <property type="nucleotide sequence ID" value="NC_006138.1"/>
</dbReference>
<dbReference type="GO" id="GO:0004674">
    <property type="term" value="F:protein serine/threonine kinase activity"/>
    <property type="evidence" value="ECO:0007669"/>
    <property type="project" value="UniProtKB-KW"/>
</dbReference>
<reference evidence="11" key="1">
    <citation type="journal article" date="2004" name="Environ. Microbiol.">
        <title>The genome of Desulfotalea psychrophila, a sulfate-reducing bacterium from permanently cold Arctic sediments.</title>
        <authorList>
            <person name="Rabus R."/>
            <person name="Ruepp A."/>
            <person name="Frickey T."/>
            <person name="Rattei T."/>
            <person name="Fartmann B."/>
            <person name="Stark M."/>
            <person name="Bauer M."/>
            <person name="Zibat A."/>
            <person name="Lombardot T."/>
            <person name="Becker I."/>
            <person name="Amann J."/>
            <person name="Gellner K."/>
            <person name="Teeling H."/>
            <person name="Leuschner W.D."/>
            <person name="Gloeckner F.-O."/>
            <person name="Lupas A.N."/>
            <person name="Amann R."/>
            <person name="Klenk H.-P."/>
        </authorList>
    </citation>
    <scope>NUCLEOTIDE SEQUENCE [LARGE SCALE GENOMIC DNA]</scope>
    <source>
        <strain evidence="11">DSM 12343 / LSv54</strain>
    </source>
</reference>
<dbReference type="InterPro" id="IPR013229">
    <property type="entry name" value="PEGA"/>
</dbReference>
<dbReference type="InterPro" id="IPR011009">
    <property type="entry name" value="Kinase-like_dom_sf"/>
</dbReference>
<feature type="binding site" evidence="7">
    <location>
        <position position="41"/>
    </location>
    <ligand>
        <name>ATP</name>
        <dbReference type="ChEBI" id="CHEBI:30616"/>
    </ligand>
</feature>
<dbReference type="PROSITE" id="PS50011">
    <property type="entry name" value="PROTEIN_KINASE_DOM"/>
    <property type="match status" value="1"/>
</dbReference>
<keyword evidence="4 7" id="KW-0547">Nucleotide-binding</keyword>
<dbReference type="Gene3D" id="1.10.510.10">
    <property type="entry name" value="Transferase(Phosphotransferase) domain 1"/>
    <property type="match status" value="1"/>
</dbReference>
<dbReference type="Pfam" id="PF00069">
    <property type="entry name" value="Pkinase"/>
    <property type="match status" value="1"/>
</dbReference>
<keyword evidence="2 10" id="KW-0723">Serine/threonine-protein kinase</keyword>
<feature type="domain" description="Protein kinase" evidence="9">
    <location>
        <begin position="12"/>
        <end position="264"/>
    </location>
</feature>
<dbReference type="Proteomes" id="UP000000602">
    <property type="component" value="Chromosome"/>
</dbReference>
<dbReference type="Gene3D" id="3.30.200.20">
    <property type="entry name" value="Phosphorylase Kinase, domain 1"/>
    <property type="match status" value="1"/>
</dbReference>
<dbReference type="KEGG" id="dps:DP2573"/>
<evidence type="ECO:0000256" key="5">
    <source>
        <dbReference type="ARBA" id="ARBA00022777"/>
    </source>
</evidence>
<dbReference type="PANTHER" id="PTHR43289:SF6">
    <property type="entry name" value="SERINE_THREONINE-PROTEIN KINASE NEKL-3"/>
    <property type="match status" value="1"/>
</dbReference>
<dbReference type="EC" id="2.7.11.1" evidence="1"/>
<dbReference type="PROSITE" id="PS00107">
    <property type="entry name" value="PROTEIN_KINASE_ATP"/>
    <property type="match status" value="1"/>
</dbReference>
<dbReference type="HOGENOM" id="CLU_000288_63_44_7"/>
<evidence type="ECO:0000256" key="7">
    <source>
        <dbReference type="PROSITE-ProRule" id="PRU10141"/>
    </source>
</evidence>
<gene>
    <name evidence="10" type="ordered locus">DP2573</name>
</gene>
<dbReference type="FunFam" id="1.10.510.10:FF:000021">
    <property type="entry name" value="Serine/threonine protein kinase"/>
    <property type="match status" value="1"/>
</dbReference>